<name>A0A6J4QDL5_9ACTN</name>
<accession>A0A6J4QDL5</accession>
<reference evidence="1" key="1">
    <citation type="submission" date="2020-02" db="EMBL/GenBank/DDBJ databases">
        <authorList>
            <person name="Meier V. D."/>
        </authorList>
    </citation>
    <scope>NUCLEOTIDE SEQUENCE</scope>
    <source>
        <strain evidence="1">AVDCRST_MAG37</strain>
    </source>
</reference>
<evidence type="ECO:0000313" key="1">
    <source>
        <dbReference type="EMBL" id="CAA9434759.1"/>
    </source>
</evidence>
<protein>
    <submittedName>
        <fullName evidence="1">Uncharacterized protein</fullName>
    </submittedName>
</protein>
<gene>
    <name evidence="1" type="ORF">AVDCRST_MAG37-814</name>
</gene>
<organism evidence="1">
    <name type="scientific">uncultured Rubrobacteraceae bacterium</name>
    <dbReference type="NCBI Taxonomy" id="349277"/>
    <lineage>
        <taxon>Bacteria</taxon>
        <taxon>Bacillati</taxon>
        <taxon>Actinomycetota</taxon>
        <taxon>Rubrobacteria</taxon>
        <taxon>Rubrobacterales</taxon>
        <taxon>Rubrobacteraceae</taxon>
        <taxon>environmental samples</taxon>
    </lineage>
</organism>
<dbReference type="EMBL" id="CADCVD010000032">
    <property type="protein sequence ID" value="CAA9434759.1"/>
    <property type="molecule type" value="Genomic_DNA"/>
</dbReference>
<sequence length="61" mass="6824">MDHLDVVRPEVDQVLQELVDDVHETFGTNLCMVNLILADVQYFRTWSGGLVGGPARGPRRS</sequence>
<dbReference type="AlphaFoldDB" id="A0A6J4QDL5"/>
<proteinExistence type="predicted"/>